<evidence type="ECO:0000313" key="2">
    <source>
        <dbReference type="EMBL" id="GMF49841.1"/>
    </source>
</evidence>
<name>A0A9W6Y1F1_9STRA</name>
<protein>
    <submittedName>
        <fullName evidence="2">Unnamed protein product</fullName>
    </submittedName>
</protein>
<keyword evidence="3" id="KW-1185">Reference proteome</keyword>
<dbReference type="AlphaFoldDB" id="A0A9W6Y1F1"/>
<dbReference type="Proteomes" id="UP001165121">
    <property type="component" value="Unassembled WGS sequence"/>
</dbReference>
<comment type="caution">
    <text evidence="2">The sequence shown here is derived from an EMBL/GenBank/DDBJ whole genome shotgun (WGS) entry which is preliminary data.</text>
</comment>
<proteinExistence type="predicted"/>
<evidence type="ECO:0000313" key="3">
    <source>
        <dbReference type="Proteomes" id="UP001165121"/>
    </source>
</evidence>
<accession>A0A9W6Y1F1</accession>
<gene>
    <name evidence="2" type="ORF">Pfra01_001975900</name>
</gene>
<sequence length="76" mass="8444">MESRRQAAQRQLALANGPAHPTDERIEHVEATMAEMDERIGQVNHCLDRILEGTDALMQTVATTQESTRQNIVAMG</sequence>
<dbReference type="EMBL" id="BSXT01002603">
    <property type="protein sequence ID" value="GMF49841.1"/>
    <property type="molecule type" value="Genomic_DNA"/>
</dbReference>
<organism evidence="2 3">
    <name type="scientific">Phytophthora fragariaefolia</name>
    <dbReference type="NCBI Taxonomy" id="1490495"/>
    <lineage>
        <taxon>Eukaryota</taxon>
        <taxon>Sar</taxon>
        <taxon>Stramenopiles</taxon>
        <taxon>Oomycota</taxon>
        <taxon>Peronosporomycetes</taxon>
        <taxon>Peronosporales</taxon>
        <taxon>Peronosporaceae</taxon>
        <taxon>Phytophthora</taxon>
    </lineage>
</organism>
<feature type="compositionally biased region" description="Low complexity" evidence="1">
    <location>
        <begin position="1"/>
        <end position="15"/>
    </location>
</feature>
<reference evidence="2" key="1">
    <citation type="submission" date="2023-04" db="EMBL/GenBank/DDBJ databases">
        <title>Phytophthora fragariaefolia NBRC 109709.</title>
        <authorList>
            <person name="Ichikawa N."/>
            <person name="Sato H."/>
            <person name="Tonouchi N."/>
        </authorList>
    </citation>
    <scope>NUCLEOTIDE SEQUENCE</scope>
    <source>
        <strain evidence="2">NBRC 109709</strain>
    </source>
</reference>
<evidence type="ECO:0000256" key="1">
    <source>
        <dbReference type="SAM" id="MobiDB-lite"/>
    </source>
</evidence>
<feature type="region of interest" description="Disordered" evidence="1">
    <location>
        <begin position="1"/>
        <end position="23"/>
    </location>
</feature>